<evidence type="ECO:0008006" key="5">
    <source>
        <dbReference type="Google" id="ProtNLM"/>
    </source>
</evidence>
<dbReference type="EMBL" id="CP038033">
    <property type="protein sequence ID" value="QBQ55559.1"/>
    <property type="molecule type" value="Genomic_DNA"/>
</dbReference>
<evidence type="ECO:0000313" key="3">
    <source>
        <dbReference type="EMBL" id="QBQ55559.1"/>
    </source>
</evidence>
<evidence type="ECO:0000256" key="2">
    <source>
        <dbReference type="SAM" id="SignalP"/>
    </source>
</evidence>
<evidence type="ECO:0000256" key="1">
    <source>
        <dbReference type="SAM" id="Coils"/>
    </source>
</evidence>
<feature type="coiled-coil region" evidence="1">
    <location>
        <begin position="26"/>
        <end position="53"/>
    </location>
</feature>
<keyword evidence="1" id="KW-0175">Coiled coil</keyword>
<sequence length="127" mass="15159">MKTRYIIPMIMLAIAPAYGAEPQVNMERMQQRLQEMETIMNKAQAAKGKKRNELMREHMRLMLKQMQEMHHMIGHENNMGQKITAQDTQEWMQNMEQRMDVMQQMMEQILEQEKMHSETILELPIPG</sequence>
<proteinExistence type="predicted"/>
<dbReference type="OrthoDB" id="5771638at2"/>
<reference evidence="3 4" key="1">
    <citation type="submission" date="2019-03" db="EMBL/GenBank/DDBJ databases">
        <title>The genome sequence of Nitrosococcus wardiae strain D1FHST reveals the archetypal metabolic capacity of ammonia-oxidizing Gammaproteobacteria.</title>
        <authorList>
            <person name="Wang L."/>
            <person name="Lim C.K."/>
            <person name="Hanson T.E."/>
            <person name="Dang H."/>
            <person name="Klotz M.G."/>
        </authorList>
    </citation>
    <scope>NUCLEOTIDE SEQUENCE [LARGE SCALE GENOMIC DNA]</scope>
    <source>
        <strain evidence="3 4">D1FHS</strain>
    </source>
</reference>
<feature type="signal peptide" evidence="2">
    <location>
        <begin position="1"/>
        <end position="19"/>
    </location>
</feature>
<dbReference type="Proteomes" id="UP000294325">
    <property type="component" value="Chromosome"/>
</dbReference>
<dbReference type="AlphaFoldDB" id="A0A4P7C1K0"/>
<keyword evidence="4" id="KW-1185">Reference proteome</keyword>
<name>A0A4P7C1K0_9GAMM</name>
<gene>
    <name evidence="3" type="ORF">E3U44_14360</name>
</gene>
<evidence type="ECO:0000313" key="4">
    <source>
        <dbReference type="Proteomes" id="UP000294325"/>
    </source>
</evidence>
<dbReference type="RefSeq" id="WP_134358816.1">
    <property type="nucleotide sequence ID" value="NZ_CP038033.1"/>
</dbReference>
<organism evidence="3 4">
    <name type="scientific">Nitrosococcus wardiae</name>
    <dbReference type="NCBI Taxonomy" id="1814290"/>
    <lineage>
        <taxon>Bacteria</taxon>
        <taxon>Pseudomonadati</taxon>
        <taxon>Pseudomonadota</taxon>
        <taxon>Gammaproteobacteria</taxon>
        <taxon>Chromatiales</taxon>
        <taxon>Chromatiaceae</taxon>
        <taxon>Nitrosococcus</taxon>
    </lineage>
</organism>
<accession>A0A4P7C1K0</accession>
<protein>
    <recommendedName>
        <fullName evidence="5">Periplasmic heavy metal sensor</fullName>
    </recommendedName>
</protein>
<keyword evidence="2" id="KW-0732">Signal</keyword>
<feature type="chain" id="PRO_5020276190" description="Periplasmic heavy metal sensor" evidence="2">
    <location>
        <begin position="20"/>
        <end position="127"/>
    </location>
</feature>
<dbReference type="KEGG" id="nwr:E3U44_14360"/>